<evidence type="ECO:0000256" key="5">
    <source>
        <dbReference type="ARBA" id="ARBA00022676"/>
    </source>
</evidence>
<dbReference type="SUPFAM" id="SSF53167">
    <property type="entry name" value="Purine and uridine phosphorylases"/>
    <property type="match status" value="1"/>
</dbReference>
<proteinExistence type="inferred from homology"/>
<dbReference type="Gene3D" id="3.40.50.1580">
    <property type="entry name" value="Nucleoside phosphorylase domain"/>
    <property type="match status" value="1"/>
</dbReference>
<organism evidence="9 10">
    <name type="scientific">Chitinophaga terrae</name>
    <name type="common">ex Kim and Jung 2007</name>
    <dbReference type="NCBI Taxonomy" id="408074"/>
    <lineage>
        <taxon>Bacteria</taxon>
        <taxon>Pseudomonadati</taxon>
        <taxon>Bacteroidota</taxon>
        <taxon>Chitinophagia</taxon>
        <taxon>Chitinophagales</taxon>
        <taxon>Chitinophagaceae</taxon>
        <taxon>Chitinophaga</taxon>
    </lineage>
</organism>
<dbReference type="InterPro" id="IPR018099">
    <property type="entry name" value="Purine_phosphorylase-2_CS"/>
</dbReference>
<dbReference type="FunFam" id="3.40.50.1580:FF:000010">
    <property type="entry name" value="Purine nucleoside phosphorylase"/>
    <property type="match status" value="1"/>
</dbReference>
<reference evidence="10" key="1">
    <citation type="submission" date="2016-10" db="EMBL/GenBank/DDBJ databases">
        <authorList>
            <person name="Varghese N."/>
            <person name="Submissions S."/>
        </authorList>
    </citation>
    <scope>NUCLEOTIDE SEQUENCE [LARGE SCALE GENOMIC DNA]</scope>
    <source>
        <strain evidence="10">DSM 23920</strain>
    </source>
</reference>
<dbReference type="AlphaFoldDB" id="A0A1H4E6A2"/>
<name>A0A1H4E6A2_9BACT</name>
<dbReference type="GO" id="GO:0009116">
    <property type="term" value="P:nucleoside metabolic process"/>
    <property type="evidence" value="ECO:0007669"/>
    <property type="project" value="InterPro"/>
</dbReference>
<dbReference type="PANTHER" id="PTHR11904:SF9">
    <property type="entry name" value="PURINE NUCLEOSIDE PHOSPHORYLASE-RELATED"/>
    <property type="match status" value="1"/>
</dbReference>
<dbReference type="PANTHER" id="PTHR11904">
    <property type="entry name" value="METHYLTHIOADENOSINE/PURINE NUCLEOSIDE PHOSPHORYLASE"/>
    <property type="match status" value="1"/>
</dbReference>
<keyword evidence="4" id="KW-0597">Phosphoprotein</keyword>
<evidence type="ECO:0000313" key="10">
    <source>
        <dbReference type="Proteomes" id="UP000199656"/>
    </source>
</evidence>
<evidence type="ECO:0000256" key="7">
    <source>
        <dbReference type="PIRNR" id="PIRNR000477"/>
    </source>
</evidence>
<comment type="function">
    <text evidence="7">The purine nucleoside phosphorylases catalyze the phosphorolytic breakdown of the N-glycosidic bond in the beta-(deoxy)ribonucleoside molecules, with the formation of the corresponding free purine bases and pentose-1-phosphate.</text>
</comment>
<dbReference type="NCBIfam" id="TIGR01697">
    <property type="entry name" value="PNPH-PUNA-XAPA"/>
    <property type="match status" value="1"/>
</dbReference>
<dbReference type="CDD" id="cd09009">
    <property type="entry name" value="PNP-EcPNPII_like"/>
    <property type="match status" value="1"/>
</dbReference>
<keyword evidence="10" id="KW-1185">Reference proteome</keyword>
<sequence length="273" mass="30129">MSELTAKIEAARDYINQFWKEKPVAGIILGSGLGNLAEEIEDSISIPYSDIPHFPESTVEGHSGKLILGFMEDRPVVAMAGRFHYYEGFTMQQVTFPVRVMKALGIETLLISNAAGGMNPDFEVGDLMIIRDHINLQPEHPLRGKNDDKLGPRFPDMSEPYNKDLILTAFNIAAANNIDVHSGVYVGVQGPTFETRAEYRYMHIIGGDAVGMSTVPEVIVAVHSGLKVFAMSVITDIGIREEENVITHEEVLAAAKDAEPKLTFIFSELIRQL</sequence>
<dbReference type="InterPro" id="IPR035994">
    <property type="entry name" value="Nucleoside_phosphorylase_sf"/>
</dbReference>
<evidence type="ECO:0000313" key="9">
    <source>
        <dbReference type="EMBL" id="SEA80080.1"/>
    </source>
</evidence>
<protein>
    <recommendedName>
        <fullName evidence="7">Purine nucleoside phosphorylase</fullName>
        <ecNumber evidence="7">2.4.2.1</ecNumber>
    </recommendedName>
    <alternativeName>
        <fullName evidence="7">Inosine-guanosine phosphorylase</fullName>
    </alternativeName>
</protein>
<dbReference type="STRING" id="408074.SAMN05660909_03516"/>
<evidence type="ECO:0000256" key="4">
    <source>
        <dbReference type="ARBA" id="ARBA00022553"/>
    </source>
</evidence>
<dbReference type="UniPathway" id="UPA00606"/>
<dbReference type="GO" id="GO:0004731">
    <property type="term" value="F:purine-nucleoside phosphorylase activity"/>
    <property type="evidence" value="ECO:0007669"/>
    <property type="project" value="UniProtKB-EC"/>
</dbReference>
<gene>
    <name evidence="9" type="ORF">SAMN05660909_03516</name>
</gene>
<dbReference type="Pfam" id="PF01048">
    <property type="entry name" value="PNP_UDP_1"/>
    <property type="match status" value="1"/>
</dbReference>
<dbReference type="RefSeq" id="WP_089763232.1">
    <property type="nucleotide sequence ID" value="NZ_BKAT01000028.1"/>
</dbReference>
<dbReference type="GO" id="GO:0005737">
    <property type="term" value="C:cytoplasm"/>
    <property type="evidence" value="ECO:0007669"/>
    <property type="project" value="TreeGrafter"/>
</dbReference>
<comment type="subunit">
    <text evidence="3">Homotrimer.</text>
</comment>
<dbReference type="InterPro" id="IPR011268">
    <property type="entry name" value="Purine_phosphorylase"/>
</dbReference>
<dbReference type="InterPro" id="IPR000845">
    <property type="entry name" value="Nucleoside_phosphorylase_d"/>
</dbReference>
<dbReference type="EC" id="2.4.2.1" evidence="7"/>
<comment type="pathway">
    <text evidence="1 7">Purine metabolism; purine nucleoside salvage.</text>
</comment>
<accession>A0A1H4E6A2</accession>
<keyword evidence="6 7" id="KW-0808">Transferase</keyword>
<dbReference type="EMBL" id="FNRL01000016">
    <property type="protein sequence ID" value="SEA80080.1"/>
    <property type="molecule type" value="Genomic_DNA"/>
</dbReference>
<feature type="domain" description="Nucleoside phosphorylase" evidence="8">
    <location>
        <begin position="26"/>
        <end position="270"/>
    </location>
</feature>
<dbReference type="NCBIfam" id="NF006054">
    <property type="entry name" value="PRK08202.1"/>
    <property type="match status" value="1"/>
</dbReference>
<evidence type="ECO:0000256" key="6">
    <source>
        <dbReference type="ARBA" id="ARBA00022679"/>
    </source>
</evidence>
<evidence type="ECO:0000256" key="3">
    <source>
        <dbReference type="ARBA" id="ARBA00011233"/>
    </source>
</evidence>
<dbReference type="PROSITE" id="PS01240">
    <property type="entry name" value="PNP_MTAP_2"/>
    <property type="match status" value="1"/>
</dbReference>
<comment type="similarity">
    <text evidence="2 7">Belongs to the PNP/MTAP phosphorylase family.</text>
</comment>
<evidence type="ECO:0000256" key="2">
    <source>
        <dbReference type="ARBA" id="ARBA00006751"/>
    </source>
</evidence>
<dbReference type="InterPro" id="IPR011270">
    <property type="entry name" value="Pur_Nuc_Pase_Ino/Guo-sp"/>
</dbReference>
<dbReference type="NCBIfam" id="TIGR01700">
    <property type="entry name" value="PNPH"/>
    <property type="match status" value="1"/>
</dbReference>
<keyword evidence="5 7" id="KW-0328">Glycosyltransferase</keyword>
<evidence type="ECO:0000259" key="8">
    <source>
        <dbReference type="Pfam" id="PF01048"/>
    </source>
</evidence>
<evidence type="ECO:0000256" key="1">
    <source>
        <dbReference type="ARBA" id="ARBA00005058"/>
    </source>
</evidence>
<dbReference type="OrthoDB" id="1523230at2"/>
<dbReference type="PIRSF" id="PIRSF000477">
    <property type="entry name" value="PurNPase"/>
    <property type="match status" value="1"/>
</dbReference>
<dbReference type="Proteomes" id="UP000199656">
    <property type="component" value="Unassembled WGS sequence"/>
</dbReference>